<dbReference type="InterPro" id="IPR003684">
    <property type="entry name" value="Porin_alphabac"/>
</dbReference>
<keyword evidence="7 10" id="KW-0626">Porin</keyword>
<evidence type="ECO:0000256" key="7">
    <source>
        <dbReference type="ARBA" id="ARBA00023114"/>
    </source>
</evidence>
<evidence type="ECO:0000256" key="10">
    <source>
        <dbReference type="RuleBase" id="RU364005"/>
    </source>
</evidence>
<dbReference type="RefSeq" id="WP_317561101.1">
    <property type="nucleotide sequence ID" value="NZ_JAWLIP010000003.1"/>
</dbReference>
<evidence type="ECO:0000313" key="11">
    <source>
        <dbReference type="EMBL" id="MDV6226481.1"/>
    </source>
</evidence>
<keyword evidence="6 10" id="KW-0406">Ion transport</keyword>
<evidence type="ECO:0000256" key="3">
    <source>
        <dbReference type="ARBA" id="ARBA00022452"/>
    </source>
</evidence>
<keyword evidence="4 10" id="KW-0812">Transmembrane</keyword>
<evidence type="ECO:0000256" key="8">
    <source>
        <dbReference type="ARBA" id="ARBA00023136"/>
    </source>
</evidence>
<keyword evidence="9 10" id="KW-0998">Cell outer membrane</keyword>
<evidence type="ECO:0000256" key="9">
    <source>
        <dbReference type="ARBA" id="ARBA00023237"/>
    </source>
</evidence>
<evidence type="ECO:0000256" key="4">
    <source>
        <dbReference type="ARBA" id="ARBA00022692"/>
    </source>
</evidence>
<dbReference type="EMBL" id="JAWLIP010000003">
    <property type="protein sequence ID" value="MDV6226481.1"/>
    <property type="molecule type" value="Genomic_DNA"/>
</dbReference>
<name>A0ABU4AJR9_9HYPH</name>
<organism evidence="11 12">
    <name type="scientific">Nitratireductor aquimarinus</name>
    <dbReference type="NCBI Taxonomy" id="889300"/>
    <lineage>
        <taxon>Bacteria</taxon>
        <taxon>Pseudomonadati</taxon>
        <taxon>Pseudomonadota</taxon>
        <taxon>Alphaproteobacteria</taxon>
        <taxon>Hyphomicrobiales</taxon>
        <taxon>Phyllobacteriaceae</taxon>
        <taxon>Nitratireductor</taxon>
    </lineage>
</organism>
<evidence type="ECO:0000256" key="2">
    <source>
        <dbReference type="ARBA" id="ARBA00022448"/>
    </source>
</evidence>
<sequence length="360" mass="38422">MKLKSLLIGSAALAAAATGAKAADPIMVPEPEPMEYVRVCDVYGAGFFYIPGTETCLKIGGYARYQIDWSDSDDSNFAVMGGTFSANSLSTDSGGWRKLARANLTIDARSETEYGTLGGFFELRADAYSGVSRLGMPSGTAPFSLNGITRGTYVNQAYITLGGFFLGYKATIFDQGLSGEYDAGGFDGSIHTLGYTFVPGNGVSVSLALEENDYNYDYTPNVVGKLGVAQGWGSFDAFVAYDATAKEWGVKGFASINATDQLTLELLATYFSDPSLYSNGYDYSLGGHLKYAATPKLAVGFGGQYLGDKHGSSADDWAVGGVIDYELVENLDTKIAVNYKDGDSYKDGAFSGFFRITRSF</sequence>
<keyword evidence="3 10" id="KW-1134">Transmembrane beta strand</keyword>
<reference evidence="11 12" key="1">
    <citation type="submission" date="2023-10" db="EMBL/GenBank/DDBJ databases">
        <authorList>
            <person name="Venkata Ramana C."/>
            <person name="Sasikala C."/>
            <person name="Dhurka M."/>
        </authorList>
    </citation>
    <scope>NUCLEOTIDE SEQUENCE [LARGE SCALE GENOMIC DNA]</scope>
    <source>
        <strain evidence="11 12">KCTC 32151</strain>
    </source>
</reference>
<dbReference type="SUPFAM" id="SSF56935">
    <property type="entry name" value="Porins"/>
    <property type="match status" value="1"/>
</dbReference>
<dbReference type="Proteomes" id="UP001185659">
    <property type="component" value="Unassembled WGS sequence"/>
</dbReference>
<gene>
    <name evidence="11" type="ORF">R2G56_09300</name>
</gene>
<keyword evidence="5 10" id="KW-0732">Signal</keyword>
<evidence type="ECO:0000313" key="12">
    <source>
        <dbReference type="Proteomes" id="UP001185659"/>
    </source>
</evidence>
<proteinExistence type="inferred from homology"/>
<comment type="function">
    <text evidence="10">Forms passive diffusion pores that allow small molecular weight hydrophilic materials across the outer membrane.</text>
</comment>
<evidence type="ECO:0000256" key="1">
    <source>
        <dbReference type="ARBA" id="ARBA00009521"/>
    </source>
</evidence>
<evidence type="ECO:0000256" key="6">
    <source>
        <dbReference type="ARBA" id="ARBA00023065"/>
    </source>
</evidence>
<comment type="domain">
    <text evidence="10">Consists of 16-stranded beta-barrel sheets, with large surface-exposed loops, that form a transmembrane pore at the center of each barrel. The pore is partially ocluded by a peptide loop that folds into the pore lumen.</text>
</comment>
<comment type="similarity">
    <text evidence="1 10">Belongs to the alphaproteobacteria porin family.</text>
</comment>
<comment type="caution">
    <text evidence="11">The sequence shown here is derived from an EMBL/GenBank/DDBJ whole genome shotgun (WGS) entry which is preliminary data.</text>
</comment>
<evidence type="ECO:0000256" key="5">
    <source>
        <dbReference type="ARBA" id="ARBA00022729"/>
    </source>
</evidence>
<accession>A0ABU4AJR9</accession>
<keyword evidence="12" id="KW-1185">Reference proteome</keyword>
<dbReference type="Pfam" id="PF02530">
    <property type="entry name" value="Porin_2"/>
    <property type="match status" value="1"/>
</dbReference>
<feature type="signal peptide" evidence="10">
    <location>
        <begin position="1"/>
        <end position="22"/>
    </location>
</feature>
<keyword evidence="2 10" id="KW-0813">Transport</keyword>
<protein>
    <recommendedName>
        <fullName evidence="10">Porin</fullName>
    </recommendedName>
</protein>
<comment type="subcellular location">
    <subcellularLocation>
        <location evidence="10">Cell outer membrane</location>
        <topology evidence="10">Multi-pass membrane protein</topology>
    </subcellularLocation>
</comment>
<feature type="chain" id="PRO_5044971180" description="Porin" evidence="10">
    <location>
        <begin position="23"/>
        <end position="360"/>
    </location>
</feature>
<keyword evidence="8 10" id="KW-0472">Membrane</keyword>